<reference evidence="2 3" key="1">
    <citation type="journal article" date="2022" name="Nat. Plants">
        <title>Genomes of leafy and leafless Platanthera orchids illuminate the evolution of mycoheterotrophy.</title>
        <authorList>
            <person name="Li M.H."/>
            <person name="Liu K.W."/>
            <person name="Li Z."/>
            <person name="Lu H.C."/>
            <person name="Ye Q.L."/>
            <person name="Zhang D."/>
            <person name="Wang J.Y."/>
            <person name="Li Y.F."/>
            <person name="Zhong Z.M."/>
            <person name="Liu X."/>
            <person name="Yu X."/>
            <person name="Liu D.K."/>
            <person name="Tu X.D."/>
            <person name="Liu B."/>
            <person name="Hao Y."/>
            <person name="Liao X.Y."/>
            <person name="Jiang Y.T."/>
            <person name="Sun W.H."/>
            <person name="Chen J."/>
            <person name="Chen Y.Q."/>
            <person name="Ai Y."/>
            <person name="Zhai J.W."/>
            <person name="Wu S.S."/>
            <person name="Zhou Z."/>
            <person name="Hsiao Y.Y."/>
            <person name="Wu W.L."/>
            <person name="Chen Y.Y."/>
            <person name="Lin Y.F."/>
            <person name="Hsu J.L."/>
            <person name="Li C.Y."/>
            <person name="Wang Z.W."/>
            <person name="Zhao X."/>
            <person name="Zhong W.Y."/>
            <person name="Ma X.K."/>
            <person name="Ma L."/>
            <person name="Huang J."/>
            <person name="Chen G.Z."/>
            <person name="Huang M.Z."/>
            <person name="Huang L."/>
            <person name="Peng D.H."/>
            <person name="Luo Y.B."/>
            <person name="Zou S.Q."/>
            <person name="Chen S.P."/>
            <person name="Lan S."/>
            <person name="Tsai W.C."/>
            <person name="Van de Peer Y."/>
            <person name="Liu Z.J."/>
        </authorList>
    </citation>
    <scope>NUCLEOTIDE SEQUENCE [LARGE SCALE GENOMIC DNA]</scope>
    <source>
        <strain evidence="2">Lor288</strain>
    </source>
</reference>
<comment type="caution">
    <text evidence="2">The sequence shown here is derived from an EMBL/GenBank/DDBJ whole genome shotgun (WGS) entry which is preliminary data.</text>
</comment>
<dbReference type="SUPFAM" id="SSF54593">
    <property type="entry name" value="Glyoxalase/Bleomycin resistance protein/Dihydroxybiphenyl dioxygenase"/>
    <property type="match status" value="1"/>
</dbReference>
<dbReference type="EMBL" id="JBBWWR010000004">
    <property type="protein sequence ID" value="KAK8967562.1"/>
    <property type="molecule type" value="Genomic_DNA"/>
</dbReference>
<dbReference type="PANTHER" id="PTHR46142">
    <property type="match status" value="1"/>
</dbReference>
<proteinExistence type="predicted"/>
<dbReference type="CDD" id="cd07245">
    <property type="entry name" value="VOC_like"/>
    <property type="match status" value="1"/>
</dbReference>
<evidence type="ECO:0000313" key="3">
    <source>
        <dbReference type="Proteomes" id="UP001412067"/>
    </source>
</evidence>
<dbReference type="InterPro" id="IPR029068">
    <property type="entry name" value="Glyas_Bleomycin-R_OHBP_Dase"/>
</dbReference>
<dbReference type="PROSITE" id="PS51819">
    <property type="entry name" value="VOC"/>
    <property type="match status" value="1"/>
</dbReference>
<keyword evidence="3" id="KW-1185">Reference proteome</keyword>
<evidence type="ECO:0000259" key="1">
    <source>
        <dbReference type="PROSITE" id="PS51819"/>
    </source>
</evidence>
<protein>
    <recommendedName>
        <fullName evidence="1">VOC domain-containing protein</fullName>
    </recommendedName>
</protein>
<dbReference type="InterPro" id="IPR004360">
    <property type="entry name" value="Glyas_Fos-R_dOase_dom"/>
</dbReference>
<evidence type="ECO:0000313" key="2">
    <source>
        <dbReference type="EMBL" id="KAK8967562.1"/>
    </source>
</evidence>
<dbReference type="Proteomes" id="UP001412067">
    <property type="component" value="Unassembled WGS sequence"/>
</dbReference>
<accession>A0ABR2MTL4</accession>
<organism evidence="2 3">
    <name type="scientific">Platanthera guangdongensis</name>
    <dbReference type="NCBI Taxonomy" id="2320717"/>
    <lineage>
        <taxon>Eukaryota</taxon>
        <taxon>Viridiplantae</taxon>
        <taxon>Streptophyta</taxon>
        <taxon>Embryophyta</taxon>
        <taxon>Tracheophyta</taxon>
        <taxon>Spermatophyta</taxon>
        <taxon>Magnoliopsida</taxon>
        <taxon>Liliopsida</taxon>
        <taxon>Asparagales</taxon>
        <taxon>Orchidaceae</taxon>
        <taxon>Orchidoideae</taxon>
        <taxon>Orchideae</taxon>
        <taxon>Orchidinae</taxon>
        <taxon>Platanthera</taxon>
    </lineage>
</organism>
<gene>
    <name evidence="2" type="ORF">KSP40_PGU017328</name>
</gene>
<sequence length="189" mass="21101">MTVSRGGALSLKSLNHISRLCGSLEQSVHFYQNILGFRPIVRPSSFNFNGAWLFNYGFGIHLLQVEEHEIPLRKFNIDLNVNHISFQCANLDLVEKKLAETEIGYIRRRAEKWGLCVDQLFFHDPDGFMIEVCSFENLPMISSPAGERPGAGRLMEAGQLPPQVAAAEAANAATATEEQCPDHIMLHCC</sequence>
<dbReference type="PANTHER" id="PTHR46142:SF3">
    <property type="entry name" value="F18B13.24 PROTEIN"/>
    <property type="match status" value="1"/>
</dbReference>
<name>A0ABR2MTL4_9ASPA</name>
<feature type="domain" description="VOC" evidence="1">
    <location>
        <begin position="13"/>
        <end position="135"/>
    </location>
</feature>
<dbReference type="InterPro" id="IPR037523">
    <property type="entry name" value="VOC_core"/>
</dbReference>
<dbReference type="Gene3D" id="3.10.180.10">
    <property type="entry name" value="2,3-Dihydroxybiphenyl 1,2-Dioxygenase, domain 1"/>
    <property type="match status" value="1"/>
</dbReference>
<dbReference type="Pfam" id="PF00903">
    <property type="entry name" value="Glyoxalase"/>
    <property type="match status" value="1"/>
</dbReference>